<feature type="transmembrane region" description="Helical" evidence="7">
    <location>
        <begin position="436"/>
        <end position="460"/>
    </location>
</feature>
<dbReference type="GO" id="GO:0005886">
    <property type="term" value="C:plasma membrane"/>
    <property type="evidence" value="ECO:0007669"/>
    <property type="project" value="UniProtKB-SubCell"/>
</dbReference>
<dbReference type="AlphaFoldDB" id="A0A0B4C9H3"/>
<dbReference type="Pfam" id="PF00528">
    <property type="entry name" value="BPD_transp_1"/>
    <property type="match status" value="1"/>
</dbReference>
<dbReference type="PROSITE" id="PS50928">
    <property type="entry name" value="ABC_TM1"/>
    <property type="match status" value="1"/>
</dbReference>
<name>A0A0B4C9H3_9MICO</name>
<feature type="transmembrane region" description="Helical" evidence="7">
    <location>
        <begin position="374"/>
        <end position="393"/>
    </location>
</feature>
<evidence type="ECO:0000313" key="10">
    <source>
        <dbReference type="Proteomes" id="UP000031202"/>
    </source>
</evidence>
<feature type="domain" description="ABC transmembrane type-1" evidence="8">
    <location>
        <begin position="103"/>
        <end position="501"/>
    </location>
</feature>
<dbReference type="Proteomes" id="UP000031202">
    <property type="component" value="Unassembled WGS sequence"/>
</dbReference>
<evidence type="ECO:0000256" key="2">
    <source>
        <dbReference type="ARBA" id="ARBA00022448"/>
    </source>
</evidence>
<dbReference type="GO" id="GO:0055085">
    <property type="term" value="P:transmembrane transport"/>
    <property type="evidence" value="ECO:0007669"/>
    <property type="project" value="InterPro"/>
</dbReference>
<accession>A0A0B4C9H3</accession>
<feature type="transmembrane region" description="Helical" evidence="7">
    <location>
        <begin position="480"/>
        <end position="504"/>
    </location>
</feature>
<feature type="transmembrane region" description="Helical" evidence="7">
    <location>
        <begin position="284"/>
        <end position="307"/>
    </location>
</feature>
<keyword evidence="4 7" id="KW-0812">Transmembrane</keyword>
<feature type="transmembrane region" description="Helical" evidence="7">
    <location>
        <begin position="260"/>
        <end position="278"/>
    </location>
</feature>
<dbReference type="SUPFAM" id="SSF161098">
    <property type="entry name" value="MetI-like"/>
    <property type="match status" value="1"/>
</dbReference>
<comment type="subcellular location">
    <subcellularLocation>
        <location evidence="1 7">Cell membrane</location>
        <topology evidence="1 7">Multi-pass membrane protein</topology>
    </subcellularLocation>
</comment>
<evidence type="ECO:0000256" key="3">
    <source>
        <dbReference type="ARBA" id="ARBA00022475"/>
    </source>
</evidence>
<dbReference type="PANTHER" id="PTHR30465:SF0">
    <property type="entry name" value="OLIGOPEPTIDE TRANSPORT SYSTEM PERMEASE PROTEIN APPB"/>
    <property type="match status" value="1"/>
</dbReference>
<feature type="transmembrane region" description="Helical" evidence="7">
    <location>
        <begin position="319"/>
        <end position="337"/>
    </location>
</feature>
<evidence type="ECO:0000256" key="6">
    <source>
        <dbReference type="ARBA" id="ARBA00023136"/>
    </source>
</evidence>
<keyword evidence="3" id="KW-1003">Cell membrane</keyword>
<proteinExistence type="inferred from homology"/>
<comment type="caution">
    <text evidence="9">The sequence shown here is derived from an EMBL/GenBank/DDBJ whole genome shotgun (WGS) entry which is preliminary data.</text>
</comment>
<evidence type="ECO:0000259" key="8">
    <source>
        <dbReference type="PROSITE" id="PS50928"/>
    </source>
</evidence>
<dbReference type="InterPro" id="IPR000515">
    <property type="entry name" value="MetI-like"/>
</dbReference>
<feature type="transmembrane region" description="Helical" evidence="7">
    <location>
        <begin position="107"/>
        <end position="130"/>
    </location>
</feature>
<evidence type="ECO:0000256" key="1">
    <source>
        <dbReference type="ARBA" id="ARBA00004651"/>
    </source>
</evidence>
<feature type="transmembrane region" description="Helical" evidence="7">
    <location>
        <begin position="234"/>
        <end position="253"/>
    </location>
</feature>
<organism evidence="9 10">
    <name type="scientific">Microbacterium hominis</name>
    <dbReference type="NCBI Taxonomy" id="162426"/>
    <lineage>
        <taxon>Bacteria</taxon>
        <taxon>Bacillati</taxon>
        <taxon>Actinomycetota</taxon>
        <taxon>Actinomycetes</taxon>
        <taxon>Micrococcales</taxon>
        <taxon>Microbacteriaceae</taxon>
        <taxon>Microbacterium</taxon>
    </lineage>
</organism>
<keyword evidence="2 7" id="KW-0813">Transport</keyword>
<keyword evidence="5 7" id="KW-1133">Transmembrane helix</keyword>
<dbReference type="Gene3D" id="1.10.3720.10">
    <property type="entry name" value="MetI-like"/>
    <property type="match status" value="1"/>
</dbReference>
<feature type="transmembrane region" description="Helical" evidence="7">
    <location>
        <begin position="175"/>
        <end position="196"/>
    </location>
</feature>
<dbReference type="CDD" id="cd06261">
    <property type="entry name" value="TM_PBP2"/>
    <property type="match status" value="1"/>
</dbReference>
<protein>
    <submittedName>
        <fullName evidence="9">ABC transporter permease</fullName>
    </submittedName>
</protein>
<evidence type="ECO:0000256" key="4">
    <source>
        <dbReference type="ARBA" id="ARBA00022692"/>
    </source>
</evidence>
<feature type="transmembrane region" description="Helical" evidence="7">
    <location>
        <begin position="9"/>
        <end position="29"/>
    </location>
</feature>
<keyword evidence="6 7" id="KW-0472">Membrane</keyword>
<evidence type="ECO:0000256" key="7">
    <source>
        <dbReference type="RuleBase" id="RU363032"/>
    </source>
</evidence>
<dbReference type="InterPro" id="IPR035906">
    <property type="entry name" value="MetI-like_sf"/>
</dbReference>
<sequence>MVGFILRRVGVSILILLAASFVMFNLVALSTDPLEDLRSSNNPNKQQLIEARIQLANLDVAPPLRWAMWVGGAAKCLIPFANACDLGTTFQGAPVTDVLPIAMVSTIQMVTAALLLAILFGISTGILSALRENSGFDVSFTVLSLFLYSLPSFLAAALLKNFVAIGFNDFLQDPVIPIVVAVIVGIVVALIVQAVVGGDTRRRLTSGGTSFVLTTGLLIYMSVTGWFLTPGFGPVGVIVLSAGAALGVTVLIAGIHQRRALLTAGIVAVAGIISYFALQGLFDVSTFATIGILFVVALAVGFAAGFFVGGDDRAQNMRIGVLVAVIISVIILIDRFMQSFPGYMEDMNGRPIATVGSSTPGYAPDNMWRVGLDVFFHLLLPTISLLTISFAGYTRYARAGMIEVLSQDYVRTARAKGMPERVVVVRHAFRNVLIPITTLVATDLGGLLGGAIITEFIFAIPGMGALFQRSLGPGDLYPVMGYFIVIAFMAILFNFLADLAYAALDPRVRVR</sequence>
<evidence type="ECO:0000313" key="9">
    <source>
        <dbReference type="EMBL" id="KIC57754.1"/>
    </source>
</evidence>
<feature type="transmembrane region" description="Helical" evidence="7">
    <location>
        <begin position="142"/>
        <end position="163"/>
    </location>
</feature>
<reference evidence="9 10" key="1">
    <citation type="submission" date="2014-12" db="EMBL/GenBank/DDBJ databases">
        <title>Genome sequencing of Microbacterium hominis TPW29.</title>
        <authorList>
            <person name="Tan P.W."/>
            <person name="Chan K.-G."/>
        </authorList>
    </citation>
    <scope>NUCLEOTIDE SEQUENCE [LARGE SCALE GENOMIC DNA]</scope>
    <source>
        <strain evidence="9 10">TPW29</strain>
    </source>
</reference>
<feature type="transmembrane region" description="Helical" evidence="7">
    <location>
        <begin position="208"/>
        <end position="228"/>
    </location>
</feature>
<dbReference type="PANTHER" id="PTHR30465">
    <property type="entry name" value="INNER MEMBRANE ABC TRANSPORTER"/>
    <property type="match status" value="1"/>
</dbReference>
<dbReference type="EMBL" id="JWSZ01000011">
    <property type="protein sequence ID" value="KIC57754.1"/>
    <property type="molecule type" value="Genomic_DNA"/>
</dbReference>
<comment type="similarity">
    <text evidence="7">Belongs to the binding-protein-dependent transport system permease family.</text>
</comment>
<gene>
    <name evidence="9" type="ORF">RM52_09095</name>
</gene>
<evidence type="ECO:0000256" key="5">
    <source>
        <dbReference type="ARBA" id="ARBA00022989"/>
    </source>
</evidence>